<organism evidence="1">
    <name type="scientific">marine metagenome</name>
    <dbReference type="NCBI Taxonomy" id="408172"/>
    <lineage>
        <taxon>unclassified sequences</taxon>
        <taxon>metagenomes</taxon>
        <taxon>ecological metagenomes</taxon>
    </lineage>
</organism>
<protein>
    <submittedName>
        <fullName evidence="1">Uncharacterized protein</fullName>
    </submittedName>
</protein>
<reference evidence="1" key="1">
    <citation type="submission" date="2018-05" db="EMBL/GenBank/DDBJ databases">
        <authorList>
            <person name="Lanie J.A."/>
            <person name="Ng W.-L."/>
            <person name="Kazmierczak K.M."/>
            <person name="Andrzejewski T.M."/>
            <person name="Davidsen T.M."/>
            <person name="Wayne K.J."/>
            <person name="Tettelin H."/>
            <person name="Glass J.I."/>
            <person name="Rusch D."/>
            <person name="Podicherti R."/>
            <person name="Tsui H.-C.T."/>
            <person name="Winkler M.E."/>
        </authorList>
    </citation>
    <scope>NUCLEOTIDE SEQUENCE</scope>
</reference>
<feature type="non-terminal residue" evidence="1">
    <location>
        <position position="1"/>
    </location>
</feature>
<proteinExistence type="predicted"/>
<sequence>VAQLGARVNGIHEVTGSTPVWSTTLFLHLPELSAPRVVRGGTSDA</sequence>
<dbReference type="AlphaFoldDB" id="A0A381XL93"/>
<gene>
    <name evidence="1" type="ORF">METZ01_LOCUS118323</name>
</gene>
<accession>A0A381XL93</accession>
<evidence type="ECO:0000313" key="1">
    <source>
        <dbReference type="EMBL" id="SVA65469.1"/>
    </source>
</evidence>
<name>A0A381XL93_9ZZZZ</name>
<dbReference type="EMBL" id="UINC01015569">
    <property type="protein sequence ID" value="SVA65469.1"/>
    <property type="molecule type" value="Genomic_DNA"/>
</dbReference>